<dbReference type="Gene3D" id="3.30.420.10">
    <property type="entry name" value="Ribonuclease H-like superfamily/Ribonuclease H"/>
    <property type="match status" value="1"/>
</dbReference>
<dbReference type="AlphaFoldDB" id="A0A261EP59"/>
<keyword evidence="6" id="KW-1185">Reference proteome</keyword>
<dbReference type="GO" id="GO:0005829">
    <property type="term" value="C:cytosol"/>
    <property type="evidence" value="ECO:0007669"/>
    <property type="project" value="TreeGrafter"/>
</dbReference>
<evidence type="ECO:0000313" key="5">
    <source>
        <dbReference type="EMBL" id="OZG48642.1"/>
    </source>
</evidence>
<dbReference type="CDD" id="cd06127">
    <property type="entry name" value="DEDDh"/>
    <property type="match status" value="1"/>
</dbReference>
<reference evidence="5 6" key="1">
    <citation type="journal article" date="2017" name="BMC Genomics">
        <title>Comparative genomic and phylogenomic analyses of the Bifidobacteriaceae family.</title>
        <authorList>
            <person name="Lugli G.A."/>
            <person name="Milani C."/>
            <person name="Turroni F."/>
            <person name="Duranti S."/>
            <person name="Mancabelli L."/>
            <person name="Mangifesta M."/>
            <person name="Ferrario C."/>
            <person name="Modesto M."/>
            <person name="Mattarelli P."/>
            <person name="Jiri K."/>
            <person name="van Sinderen D."/>
            <person name="Ventura M."/>
        </authorList>
    </citation>
    <scope>NUCLEOTIDE SEQUENCE [LARGE SCALE GENOMIC DNA]</scope>
    <source>
        <strain evidence="5 6">DSM 22924</strain>
    </source>
</reference>
<dbReference type="GO" id="GO:0003676">
    <property type="term" value="F:nucleic acid binding"/>
    <property type="evidence" value="ECO:0007669"/>
    <property type="project" value="InterPro"/>
</dbReference>
<feature type="domain" description="Exonuclease" evidence="4">
    <location>
        <begin position="28"/>
        <end position="210"/>
    </location>
</feature>
<evidence type="ECO:0000256" key="3">
    <source>
        <dbReference type="ARBA" id="ARBA00022839"/>
    </source>
</evidence>
<comment type="caution">
    <text evidence="5">The sequence shown here is derived from an EMBL/GenBank/DDBJ whole genome shotgun (WGS) entry which is preliminary data.</text>
</comment>
<proteinExistence type="predicted"/>
<dbReference type="PANTHER" id="PTHR30231">
    <property type="entry name" value="DNA POLYMERASE III SUBUNIT EPSILON"/>
    <property type="match status" value="1"/>
</dbReference>
<name>A0A261EP59_9BIFI</name>
<evidence type="ECO:0000256" key="2">
    <source>
        <dbReference type="ARBA" id="ARBA00022801"/>
    </source>
</evidence>
<dbReference type="SMART" id="SM00479">
    <property type="entry name" value="EXOIII"/>
    <property type="match status" value="1"/>
</dbReference>
<keyword evidence="2" id="KW-0378">Hydrolase</keyword>
<dbReference type="EMBL" id="MWWS01000009">
    <property type="protein sequence ID" value="OZG48642.1"/>
    <property type="molecule type" value="Genomic_DNA"/>
</dbReference>
<dbReference type="Proteomes" id="UP000216004">
    <property type="component" value="Unassembled WGS sequence"/>
</dbReference>
<dbReference type="OrthoDB" id="9791657at2"/>
<dbReference type="InterPro" id="IPR012337">
    <property type="entry name" value="RNaseH-like_sf"/>
</dbReference>
<keyword evidence="3" id="KW-0269">Exonuclease</keyword>
<protein>
    <submittedName>
        <fullName evidence="5">DNA polymerase III subunit epsilon</fullName>
    </submittedName>
</protein>
<evidence type="ECO:0000313" key="6">
    <source>
        <dbReference type="Proteomes" id="UP000216004"/>
    </source>
</evidence>
<dbReference type="RefSeq" id="WP_094723524.1">
    <property type="nucleotide sequence ID" value="NZ_MWWS01000009.1"/>
</dbReference>
<gene>
    <name evidence="5" type="ORF">BOCO_1338</name>
</gene>
<keyword evidence="1" id="KW-0540">Nuclease</keyword>
<accession>A0A261EP59</accession>
<dbReference type="GO" id="GO:0008408">
    <property type="term" value="F:3'-5' exonuclease activity"/>
    <property type="evidence" value="ECO:0007669"/>
    <property type="project" value="TreeGrafter"/>
</dbReference>
<organism evidence="5 6">
    <name type="scientific">Bombiscardovia coagulans</name>
    <dbReference type="NCBI Taxonomy" id="686666"/>
    <lineage>
        <taxon>Bacteria</taxon>
        <taxon>Bacillati</taxon>
        <taxon>Actinomycetota</taxon>
        <taxon>Actinomycetes</taxon>
        <taxon>Bifidobacteriales</taxon>
        <taxon>Bifidobacteriaceae</taxon>
        <taxon>Bombiscardovia</taxon>
    </lineage>
</organism>
<sequence>MTITYDFFQAALESLKPQDSSSLLSHSRLLGFDTETTGVKPGKDAIVSACLVLRDPQRGSEGDMQAQWIINPHRKISPGASRVNGFTNEYLEEHGAEPIEAIKQIAYIIALAQSKHIPLLAYNAPFDIAMLNGDLERWCSPMIPAFNPSQMLVVDPLVMDRAVSKRSGRRSLEYTTEYYGVVPEGNFHDAAADTIAAIDLIKPMTTLYPQLAHLTIDNLMDWQRQAHQQWSDSYRQWAKDHNKQYIAINTHWL</sequence>
<dbReference type="Pfam" id="PF00929">
    <property type="entry name" value="RNase_T"/>
    <property type="match status" value="1"/>
</dbReference>
<dbReference type="SUPFAM" id="SSF53098">
    <property type="entry name" value="Ribonuclease H-like"/>
    <property type="match status" value="1"/>
</dbReference>
<evidence type="ECO:0000256" key="1">
    <source>
        <dbReference type="ARBA" id="ARBA00022722"/>
    </source>
</evidence>
<dbReference type="InterPro" id="IPR036397">
    <property type="entry name" value="RNaseH_sf"/>
</dbReference>
<dbReference type="PANTHER" id="PTHR30231:SF4">
    <property type="entry name" value="PROTEIN NEN2"/>
    <property type="match status" value="1"/>
</dbReference>
<evidence type="ECO:0000259" key="4">
    <source>
        <dbReference type="SMART" id="SM00479"/>
    </source>
</evidence>
<dbReference type="InterPro" id="IPR013520">
    <property type="entry name" value="Ribonucl_H"/>
</dbReference>